<reference evidence="2" key="1">
    <citation type="submission" date="2022-03" db="EMBL/GenBank/DDBJ databases">
        <authorList>
            <person name="Martin C."/>
        </authorList>
    </citation>
    <scope>NUCLEOTIDE SEQUENCE</scope>
</reference>
<dbReference type="EMBL" id="CAIIXF020000007">
    <property type="protein sequence ID" value="CAH1788415.1"/>
    <property type="molecule type" value="Genomic_DNA"/>
</dbReference>
<dbReference type="PANTHER" id="PTHR24104:SF25">
    <property type="entry name" value="PROTEIN LIN-41"/>
    <property type="match status" value="1"/>
</dbReference>
<keyword evidence="3" id="KW-1185">Reference proteome</keyword>
<evidence type="ECO:0000313" key="3">
    <source>
        <dbReference type="Proteomes" id="UP000749559"/>
    </source>
</evidence>
<evidence type="ECO:0000313" key="2">
    <source>
        <dbReference type="EMBL" id="CAH1788415.1"/>
    </source>
</evidence>
<dbReference type="AlphaFoldDB" id="A0A8J1Y3M1"/>
<name>A0A8J1Y3M1_OWEFU</name>
<dbReference type="CDD" id="cd05819">
    <property type="entry name" value="NHL"/>
    <property type="match status" value="1"/>
</dbReference>
<dbReference type="Gene3D" id="2.120.10.30">
    <property type="entry name" value="TolB, C-terminal domain"/>
    <property type="match status" value="2"/>
</dbReference>
<organism evidence="2 3">
    <name type="scientific">Owenia fusiformis</name>
    <name type="common">Polychaete worm</name>
    <dbReference type="NCBI Taxonomy" id="6347"/>
    <lineage>
        <taxon>Eukaryota</taxon>
        <taxon>Metazoa</taxon>
        <taxon>Spiralia</taxon>
        <taxon>Lophotrochozoa</taxon>
        <taxon>Annelida</taxon>
        <taxon>Polychaeta</taxon>
        <taxon>Sedentaria</taxon>
        <taxon>Canalipalpata</taxon>
        <taxon>Sabellida</taxon>
        <taxon>Oweniida</taxon>
        <taxon>Oweniidae</taxon>
        <taxon>Owenia</taxon>
    </lineage>
</organism>
<dbReference type="GO" id="GO:0008270">
    <property type="term" value="F:zinc ion binding"/>
    <property type="evidence" value="ECO:0007669"/>
    <property type="project" value="UniProtKB-KW"/>
</dbReference>
<dbReference type="InterPro" id="IPR011042">
    <property type="entry name" value="6-blade_b-propeller_TolB-like"/>
</dbReference>
<sequence>MDVNKAAEDNVKLIDDLLKKGDKLVESFEQTIQNTHTKKDKMEQEADNVTHELNNDMNIAIQAIRDKYAKNIDIVAEKRASCAKQAIAHLGHLEMQKTTTESAMIGLQTLKQHGHATQLANMAQDITSKSEEWCHTKASEFDTNITFNIQRGEVYNDKIVFAKVDIQNLRDTTSIKRPKTIKHVKPTVVKKKKLNKIDRVWDLAVTNSNKVVAKDWNNPAYLYDKDLTLKTTFGKRCAHIATDDEEIYLTSQTDTVSIYHQDGTHSRDLKLPTLKQCRGITVNSRGELVICDWSTRVVYHVESTTGRIMAQSAVFKNPLCVAVNSKDVVIVSDNSSHSVVGITRDGTELFMYWTHGNGQNQLKWPNGLCTDTADNIIVADCSNHRVHLLGPDGKFIKYLLTESDGLLNPGAVAVDNEGQLLVGDHCGNIWVVKYTE</sequence>
<proteinExistence type="predicted"/>
<dbReference type="PANTHER" id="PTHR24104">
    <property type="entry name" value="E3 UBIQUITIN-PROTEIN LIGASE NHLRC1-RELATED"/>
    <property type="match status" value="1"/>
</dbReference>
<dbReference type="Pfam" id="PF01436">
    <property type="entry name" value="NHL"/>
    <property type="match status" value="1"/>
</dbReference>
<dbReference type="InterPro" id="IPR001258">
    <property type="entry name" value="NHL_repeat"/>
</dbReference>
<dbReference type="GO" id="GO:0043161">
    <property type="term" value="P:proteasome-mediated ubiquitin-dependent protein catabolic process"/>
    <property type="evidence" value="ECO:0007669"/>
    <property type="project" value="TreeGrafter"/>
</dbReference>
<dbReference type="GO" id="GO:0000209">
    <property type="term" value="P:protein polyubiquitination"/>
    <property type="evidence" value="ECO:0007669"/>
    <property type="project" value="TreeGrafter"/>
</dbReference>
<keyword evidence="1" id="KW-0677">Repeat</keyword>
<dbReference type="OrthoDB" id="10039644at2759"/>
<protein>
    <submittedName>
        <fullName evidence="2">Uncharacterized protein</fullName>
    </submittedName>
</protein>
<dbReference type="PROSITE" id="PS51125">
    <property type="entry name" value="NHL"/>
    <property type="match status" value="1"/>
</dbReference>
<dbReference type="Proteomes" id="UP000749559">
    <property type="component" value="Unassembled WGS sequence"/>
</dbReference>
<dbReference type="SUPFAM" id="SSF101898">
    <property type="entry name" value="NHL repeat"/>
    <property type="match status" value="1"/>
</dbReference>
<evidence type="ECO:0000256" key="1">
    <source>
        <dbReference type="ARBA" id="ARBA00022737"/>
    </source>
</evidence>
<comment type="caution">
    <text evidence="2">The sequence shown here is derived from an EMBL/GenBank/DDBJ whole genome shotgun (WGS) entry which is preliminary data.</text>
</comment>
<accession>A0A8J1Y3M1</accession>
<gene>
    <name evidence="2" type="ORF">OFUS_LOCUS13952</name>
</gene>
<dbReference type="InterPro" id="IPR050952">
    <property type="entry name" value="TRIM-NHL_E3_ligases"/>
</dbReference>
<dbReference type="GO" id="GO:0061630">
    <property type="term" value="F:ubiquitin protein ligase activity"/>
    <property type="evidence" value="ECO:0007669"/>
    <property type="project" value="TreeGrafter"/>
</dbReference>